<name>A0A7N2LQ71_QUELO</name>
<dbReference type="EMBL" id="LRBV02000005">
    <property type="status" value="NOT_ANNOTATED_CDS"/>
    <property type="molecule type" value="Genomic_DNA"/>
</dbReference>
<reference evidence="2" key="2">
    <citation type="submission" date="2021-01" db="UniProtKB">
        <authorList>
            <consortium name="EnsemblPlants"/>
        </authorList>
    </citation>
    <scope>IDENTIFICATION</scope>
</reference>
<dbReference type="InterPro" id="IPR017451">
    <property type="entry name" value="F-box-assoc_interact_dom"/>
</dbReference>
<evidence type="ECO:0000313" key="3">
    <source>
        <dbReference type="Proteomes" id="UP000594261"/>
    </source>
</evidence>
<dbReference type="Proteomes" id="UP000594261">
    <property type="component" value="Chromosome 5"/>
</dbReference>
<evidence type="ECO:0000259" key="1">
    <source>
        <dbReference type="Pfam" id="PF07734"/>
    </source>
</evidence>
<dbReference type="Pfam" id="PF07734">
    <property type="entry name" value="FBA_1"/>
    <property type="match status" value="1"/>
</dbReference>
<dbReference type="Gramene" id="QL05p031354:mrna">
    <property type="protein sequence ID" value="QL05p031354:mrna:CDS:1"/>
    <property type="gene ID" value="QL05p031354"/>
</dbReference>
<dbReference type="InParanoid" id="A0A7N2LQ71"/>
<sequence>MDTAITAVLSAYAFGYDPHNDDYKVLLITGIEVKIYSLKLHAWKKVGKNQPNKLSWMSSLSAVSTNGATHWLTLITRSKDPVASLHNILAFDFAKENFRVYKTPLQQIEYDNRKTCLGVLEGCLCLL</sequence>
<dbReference type="InterPro" id="IPR006527">
    <property type="entry name" value="F-box-assoc_dom_typ1"/>
</dbReference>
<dbReference type="AlphaFoldDB" id="A0A7N2LQ71"/>
<dbReference type="NCBIfam" id="TIGR01640">
    <property type="entry name" value="F_box_assoc_1"/>
    <property type="match status" value="1"/>
</dbReference>
<dbReference type="PANTHER" id="PTHR31672:SF13">
    <property type="entry name" value="F-BOX PROTEIN CPR30-LIKE"/>
    <property type="match status" value="1"/>
</dbReference>
<dbReference type="InterPro" id="IPR050796">
    <property type="entry name" value="SCF_F-box_component"/>
</dbReference>
<dbReference type="EnsemblPlants" id="QL05p031354:mrna">
    <property type="protein sequence ID" value="QL05p031354:mrna:CDS:1"/>
    <property type="gene ID" value="QL05p031354"/>
</dbReference>
<feature type="domain" description="F-box associated beta-propeller type 1" evidence="1">
    <location>
        <begin position="10"/>
        <end position="121"/>
    </location>
</feature>
<accession>A0A7N2LQ71</accession>
<reference evidence="2 3" key="1">
    <citation type="journal article" date="2016" name="G3 (Bethesda)">
        <title>First Draft Assembly and Annotation of the Genome of a California Endemic Oak Quercus lobata Nee (Fagaceae).</title>
        <authorList>
            <person name="Sork V.L."/>
            <person name="Fitz-Gibbon S.T."/>
            <person name="Puiu D."/>
            <person name="Crepeau M."/>
            <person name="Gugger P.F."/>
            <person name="Sherman R."/>
            <person name="Stevens K."/>
            <person name="Langley C.H."/>
            <person name="Pellegrini M."/>
            <person name="Salzberg S.L."/>
        </authorList>
    </citation>
    <scope>NUCLEOTIDE SEQUENCE [LARGE SCALE GENOMIC DNA]</scope>
    <source>
        <strain evidence="2 3">cv. SW786</strain>
    </source>
</reference>
<organism evidence="2 3">
    <name type="scientific">Quercus lobata</name>
    <name type="common">Valley oak</name>
    <dbReference type="NCBI Taxonomy" id="97700"/>
    <lineage>
        <taxon>Eukaryota</taxon>
        <taxon>Viridiplantae</taxon>
        <taxon>Streptophyta</taxon>
        <taxon>Embryophyta</taxon>
        <taxon>Tracheophyta</taxon>
        <taxon>Spermatophyta</taxon>
        <taxon>Magnoliopsida</taxon>
        <taxon>eudicotyledons</taxon>
        <taxon>Gunneridae</taxon>
        <taxon>Pentapetalae</taxon>
        <taxon>rosids</taxon>
        <taxon>fabids</taxon>
        <taxon>Fagales</taxon>
        <taxon>Fagaceae</taxon>
        <taxon>Quercus</taxon>
    </lineage>
</organism>
<evidence type="ECO:0000313" key="2">
    <source>
        <dbReference type="EnsemblPlants" id="QL05p031354:mrna:CDS:1"/>
    </source>
</evidence>
<dbReference type="PANTHER" id="PTHR31672">
    <property type="entry name" value="BNACNNG10540D PROTEIN"/>
    <property type="match status" value="1"/>
</dbReference>
<keyword evidence="3" id="KW-1185">Reference proteome</keyword>
<protein>
    <recommendedName>
        <fullName evidence="1">F-box associated beta-propeller type 1 domain-containing protein</fullName>
    </recommendedName>
</protein>
<proteinExistence type="predicted"/>